<accession>A0A061EGS2</accession>
<dbReference type="InParanoid" id="A0A061EGS2"/>
<evidence type="ECO:0000313" key="2">
    <source>
        <dbReference type="EMBL" id="EOY04076.1"/>
    </source>
</evidence>
<sequence>MEDEIIRERGEDRFWEEVHARQVNEHPSESVGYDWNRLYSEAPPHRRSGTPGPSILKFRFERGEFPLSATKLGSNSQFVHHWDEWVTKVLKNPSYVKLLSFAGILDAIRITFKLNIRKKKKRIDMWPAILARWSTFFHTMITAWGEFTFTLEDVCVLLELPCIGKDDFHFIKLYEEEVCTRDFFFDLLKSLSKTSKVARFSNWIGIFYKKFNAKGIEIGSPEYPNHKYELVALTIFWLARHALPGCPDDGISSAIVPLAIKIIKGIRFPLTPLYLGSLYKRLDLYQLKIVESAGRYKVLTYVDVSFIQMCLWERYNYRAWAWHDRLQRGNVLEVMDVTKEFNPRPYVQPINGFGDPIIYYDLHPLQSERMSSRGMNFCIWVHSSHLPSMIESSSFGGDRNFRSVEVYSPYRVARQFGFDQPAPLDSSSPISFSSCVSSFFMTGLSLRSDKLKSCIILAFDRVGIHTSGWFAYCDESDDESIDVDKAEVEGGPTPFDDFIDVDIVLTPQAIRDEFVLDTKTIPAGEVVPEVTPNVEIIQDVGINTDDVRAIPMTPRVSSSPVLEHRDTSSAFGTQIAYTKQIDKKVNFYGFQVSLEYMAYLEQIFNIEGEFWSTSFLKNINVICLMMEVLGRALVIFHAPLISTSPEELQHMLQDFDDACNFGFKLECFNDCRSKAKIFLNKSSLEDELEDIAVKITSLKKREAEV</sequence>
<gene>
    <name evidence="2" type="ORF">TCM_019345</name>
</gene>
<organism evidence="2 3">
    <name type="scientific">Theobroma cacao</name>
    <name type="common">Cacao</name>
    <name type="synonym">Cocoa</name>
    <dbReference type="NCBI Taxonomy" id="3641"/>
    <lineage>
        <taxon>Eukaryota</taxon>
        <taxon>Viridiplantae</taxon>
        <taxon>Streptophyta</taxon>
        <taxon>Embryophyta</taxon>
        <taxon>Tracheophyta</taxon>
        <taxon>Spermatophyta</taxon>
        <taxon>Magnoliopsida</taxon>
        <taxon>eudicotyledons</taxon>
        <taxon>Gunneridae</taxon>
        <taxon>Pentapetalae</taxon>
        <taxon>rosids</taxon>
        <taxon>malvids</taxon>
        <taxon>Malvales</taxon>
        <taxon>Malvaceae</taxon>
        <taxon>Byttnerioideae</taxon>
        <taxon>Theobroma</taxon>
    </lineage>
</organism>
<dbReference type="Proteomes" id="UP000026915">
    <property type="component" value="Chromosome 4"/>
</dbReference>
<evidence type="ECO:0000259" key="1">
    <source>
        <dbReference type="Pfam" id="PF10536"/>
    </source>
</evidence>
<dbReference type="GO" id="GO:0010073">
    <property type="term" value="P:meristem maintenance"/>
    <property type="evidence" value="ECO:0007669"/>
    <property type="project" value="InterPro"/>
</dbReference>
<dbReference type="InterPro" id="IPR044824">
    <property type="entry name" value="MAIN-like"/>
</dbReference>
<dbReference type="PANTHER" id="PTHR46033">
    <property type="entry name" value="PROTEIN MAIN-LIKE 2"/>
    <property type="match status" value="1"/>
</dbReference>
<dbReference type="Pfam" id="PF10536">
    <property type="entry name" value="PMD"/>
    <property type="match status" value="1"/>
</dbReference>
<dbReference type="eggNOG" id="ENOG502SPHZ">
    <property type="taxonomic scope" value="Eukaryota"/>
</dbReference>
<dbReference type="InterPro" id="IPR019557">
    <property type="entry name" value="AminoTfrase-like_pln_mobile"/>
</dbReference>
<feature type="domain" description="Aminotransferase-like plant mobile" evidence="1">
    <location>
        <begin position="105"/>
        <end position="424"/>
    </location>
</feature>
<dbReference type="HOGENOM" id="CLU_385163_0_0_1"/>
<dbReference type="PANTHER" id="PTHR46033:SF80">
    <property type="entry name" value="PROTEIN MAIN-LIKE 2-LIKE"/>
    <property type="match status" value="1"/>
</dbReference>
<reference evidence="2 3" key="1">
    <citation type="journal article" date="2013" name="Genome Biol.">
        <title>The genome sequence of the most widely cultivated cacao type and its use to identify candidate genes regulating pod color.</title>
        <authorList>
            <person name="Motamayor J.C."/>
            <person name="Mockaitis K."/>
            <person name="Schmutz J."/>
            <person name="Haiminen N."/>
            <person name="Iii D.L."/>
            <person name="Cornejo O."/>
            <person name="Findley S.D."/>
            <person name="Zheng P."/>
            <person name="Utro F."/>
            <person name="Royaert S."/>
            <person name="Saski C."/>
            <person name="Jenkins J."/>
            <person name="Podicheti R."/>
            <person name="Zhao M."/>
            <person name="Scheffler B.E."/>
            <person name="Stack J.C."/>
            <person name="Feltus F.A."/>
            <person name="Mustiga G.M."/>
            <person name="Amores F."/>
            <person name="Phillips W."/>
            <person name="Marelli J.P."/>
            <person name="May G.D."/>
            <person name="Shapiro H."/>
            <person name="Ma J."/>
            <person name="Bustamante C.D."/>
            <person name="Schnell R.J."/>
            <person name="Main D."/>
            <person name="Gilbert D."/>
            <person name="Parida L."/>
            <person name="Kuhn D.N."/>
        </authorList>
    </citation>
    <scope>NUCLEOTIDE SEQUENCE [LARGE SCALE GENOMIC DNA]</scope>
    <source>
        <strain evidence="3">cv. Matina 1-6</strain>
    </source>
</reference>
<dbReference type="EMBL" id="CM001882">
    <property type="protein sequence ID" value="EOY04076.1"/>
    <property type="molecule type" value="Genomic_DNA"/>
</dbReference>
<dbReference type="STRING" id="3641.A0A061EGS2"/>
<evidence type="ECO:0000313" key="3">
    <source>
        <dbReference type="Proteomes" id="UP000026915"/>
    </source>
</evidence>
<proteinExistence type="predicted"/>
<dbReference type="Gramene" id="EOY04076">
    <property type="protein sequence ID" value="EOY04076"/>
    <property type="gene ID" value="TCM_019345"/>
</dbReference>
<dbReference type="AlphaFoldDB" id="A0A061EGS2"/>
<protein>
    <recommendedName>
        <fullName evidence="1">Aminotransferase-like plant mobile domain-containing protein</fullName>
    </recommendedName>
</protein>
<name>A0A061EGS2_THECC</name>
<keyword evidence="3" id="KW-1185">Reference proteome</keyword>